<dbReference type="Proteomes" id="UP001500902">
    <property type="component" value="Unassembled WGS sequence"/>
</dbReference>
<keyword evidence="2" id="KW-1185">Reference proteome</keyword>
<dbReference type="RefSeq" id="WP_344874020.1">
    <property type="nucleotide sequence ID" value="NZ_BAAAZP010000019.1"/>
</dbReference>
<protein>
    <recommendedName>
        <fullName evidence="3">Nucleotidyltransferase domain-containing protein</fullName>
    </recommendedName>
</protein>
<proteinExistence type="predicted"/>
<organism evidence="1 2">
    <name type="scientific">Nonomuraea antimicrobica</name>
    <dbReference type="NCBI Taxonomy" id="561173"/>
    <lineage>
        <taxon>Bacteria</taxon>
        <taxon>Bacillati</taxon>
        <taxon>Actinomycetota</taxon>
        <taxon>Actinomycetes</taxon>
        <taxon>Streptosporangiales</taxon>
        <taxon>Streptosporangiaceae</taxon>
        <taxon>Nonomuraea</taxon>
    </lineage>
</organism>
<evidence type="ECO:0008006" key="3">
    <source>
        <dbReference type="Google" id="ProtNLM"/>
    </source>
</evidence>
<sequence length="370" mass="39922">MSADASGTLRLSRAVVAFPAATPAPGGRGERRPIGRKRMLIEQARRVARQWVLEEGAALPGFVGAFLTGSALWAGAGDELAPTSDVDVMLVTDPAARIGHIGKFRYKGVLLEVSSMAEPGSTHDVLSDYHLAGSFHLPCVLADPSGRLTELQRVVARDFAERPWILARCTDAMDRVRGWINGMDESAPLPDQVTAWLFGTGVTAHVLLVAGLRNPTVRRRYAAVRELLAEHGRLEFYEGLLDLLGCAELSPARVAGHLAVLEKVFDATASVRVPAYRFDSDISPAARPAAIDGSRELIDRGLHREAIFWLVATYARCLAKRAAAGQGGYEEGLRELLADLGAATFADRRRRGDRVLAALPGLWQTATALC</sequence>
<evidence type="ECO:0000313" key="2">
    <source>
        <dbReference type="Proteomes" id="UP001500902"/>
    </source>
</evidence>
<name>A0ABP7B8R0_9ACTN</name>
<dbReference type="EMBL" id="BAAAZP010000019">
    <property type="protein sequence ID" value="GAA3651690.1"/>
    <property type="molecule type" value="Genomic_DNA"/>
</dbReference>
<evidence type="ECO:0000313" key="1">
    <source>
        <dbReference type="EMBL" id="GAA3651690.1"/>
    </source>
</evidence>
<accession>A0ABP7B8R0</accession>
<reference evidence="2" key="1">
    <citation type="journal article" date="2019" name="Int. J. Syst. Evol. Microbiol.">
        <title>The Global Catalogue of Microorganisms (GCM) 10K type strain sequencing project: providing services to taxonomists for standard genome sequencing and annotation.</title>
        <authorList>
            <consortium name="The Broad Institute Genomics Platform"/>
            <consortium name="The Broad Institute Genome Sequencing Center for Infectious Disease"/>
            <person name="Wu L."/>
            <person name="Ma J."/>
        </authorList>
    </citation>
    <scope>NUCLEOTIDE SEQUENCE [LARGE SCALE GENOMIC DNA]</scope>
    <source>
        <strain evidence="2">JCM 16904</strain>
    </source>
</reference>
<comment type="caution">
    <text evidence="1">The sequence shown here is derived from an EMBL/GenBank/DDBJ whole genome shotgun (WGS) entry which is preliminary data.</text>
</comment>
<gene>
    <name evidence="1" type="ORF">GCM10022224_013210</name>
</gene>